<feature type="transmembrane region" description="Helical" evidence="2">
    <location>
        <begin position="588"/>
        <end position="607"/>
    </location>
</feature>
<dbReference type="Pfam" id="PF07690">
    <property type="entry name" value="MFS_1"/>
    <property type="match status" value="2"/>
</dbReference>
<reference evidence="3 4" key="1">
    <citation type="journal article" date="2020" name="Cell">
        <title>Large-Scale Comparative Analyses of Tick Genomes Elucidate Their Genetic Diversity and Vector Capacities.</title>
        <authorList>
            <consortium name="Tick Genome and Microbiome Consortium (TIGMIC)"/>
            <person name="Jia N."/>
            <person name="Wang J."/>
            <person name="Shi W."/>
            <person name="Du L."/>
            <person name="Sun Y."/>
            <person name="Zhan W."/>
            <person name="Jiang J.F."/>
            <person name="Wang Q."/>
            <person name="Zhang B."/>
            <person name="Ji P."/>
            <person name="Bell-Sakyi L."/>
            <person name="Cui X.M."/>
            <person name="Yuan T.T."/>
            <person name="Jiang B.G."/>
            <person name="Yang W.F."/>
            <person name="Lam T.T."/>
            <person name="Chang Q.C."/>
            <person name="Ding S.J."/>
            <person name="Wang X.J."/>
            <person name="Zhu J.G."/>
            <person name="Ruan X.D."/>
            <person name="Zhao L."/>
            <person name="Wei J.T."/>
            <person name="Ye R.Z."/>
            <person name="Que T.C."/>
            <person name="Du C.H."/>
            <person name="Zhou Y.H."/>
            <person name="Cheng J.X."/>
            <person name="Dai P.F."/>
            <person name="Guo W.B."/>
            <person name="Han X.H."/>
            <person name="Huang E.J."/>
            <person name="Li L.F."/>
            <person name="Wei W."/>
            <person name="Gao Y.C."/>
            <person name="Liu J.Z."/>
            <person name="Shao H.Z."/>
            <person name="Wang X."/>
            <person name="Wang C.C."/>
            <person name="Yang T.C."/>
            <person name="Huo Q.B."/>
            <person name="Li W."/>
            <person name="Chen H.Y."/>
            <person name="Chen S.E."/>
            <person name="Zhou L.G."/>
            <person name="Ni X.B."/>
            <person name="Tian J.H."/>
            <person name="Sheng Y."/>
            <person name="Liu T."/>
            <person name="Pan Y.S."/>
            <person name="Xia L.Y."/>
            <person name="Li J."/>
            <person name="Zhao F."/>
            <person name="Cao W.C."/>
        </authorList>
    </citation>
    <scope>NUCLEOTIDE SEQUENCE [LARGE SCALE GENOMIC DNA]</scope>
    <source>
        <strain evidence="3">HaeL-2018</strain>
    </source>
</reference>
<feature type="transmembrane region" description="Helical" evidence="2">
    <location>
        <begin position="528"/>
        <end position="545"/>
    </location>
</feature>
<feature type="transmembrane region" description="Helical" evidence="2">
    <location>
        <begin position="551"/>
        <end position="576"/>
    </location>
</feature>
<dbReference type="PANTHER" id="PTHR11360">
    <property type="entry name" value="MONOCARBOXYLATE TRANSPORTER"/>
    <property type="match status" value="1"/>
</dbReference>
<dbReference type="VEuPathDB" id="VectorBase:HLOH_041431"/>
<feature type="transmembrane region" description="Helical" evidence="2">
    <location>
        <begin position="55"/>
        <end position="76"/>
    </location>
</feature>
<keyword evidence="2" id="KW-0812">Transmembrane</keyword>
<comment type="caution">
    <text evidence="3">The sequence shown here is derived from an EMBL/GenBank/DDBJ whole genome shotgun (WGS) entry which is preliminary data.</text>
</comment>
<feature type="transmembrane region" description="Helical" evidence="2">
    <location>
        <begin position="150"/>
        <end position="171"/>
    </location>
</feature>
<organism evidence="3 4">
    <name type="scientific">Haemaphysalis longicornis</name>
    <name type="common">Bush tick</name>
    <dbReference type="NCBI Taxonomy" id="44386"/>
    <lineage>
        <taxon>Eukaryota</taxon>
        <taxon>Metazoa</taxon>
        <taxon>Ecdysozoa</taxon>
        <taxon>Arthropoda</taxon>
        <taxon>Chelicerata</taxon>
        <taxon>Arachnida</taxon>
        <taxon>Acari</taxon>
        <taxon>Parasitiformes</taxon>
        <taxon>Ixodida</taxon>
        <taxon>Ixodoidea</taxon>
        <taxon>Ixodidae</taxon>
        <taxon>Haemaphysalinae</taxon>
        <taxon>Haemaphysalis</taxon>
    </lineage>
</organism>
<dbReference type="PANTHER" id="PTHR11360:SF303">
    <property type="entry name" value="MAJOR FACILITATOR SUPERFAMILY (MFS) PROFILE DOMAIN-CONTAINING PROTEIN"/>
    <property type="match status" value="1"/>
</dbReference>
<feature type="transmembrane region" description="Helical" evidence="2">
    <location>
        <begin position="208"/>
        <end position="232"/>
    </location>
</feature>
<feature type="compositionally biased region" description="Basic and acidic residues" evidence="1">
    <location>
        <begin position="28"/>
        <end position="39"/>
    </location>
</feature>
<sequence>MAQGSLHLRHPQAVEHYGRLKQANPCFDGKKDADKETKTDPPCSQRPRMQPDGPWSWVVAVACSCMNLFSVVMIRAAGVVYVNLVEYFNVSRQEAAWPISAVPASANLIGPFVAILVRKFGIRPVAITGTFMSSVAVMLCFFAPNVLYLTIFLGVFHGMGTGMTMTPNAVCLNEWFDAKKVRASGIIYAGATVGSFIFPVLFKHCSDVYGTRGCFLIFGALMMHGMVSSLFVRSPPWVEKAKRLKAQAKLLSKLAEVKIDQNNAPMSLNGKSSHLGKDNKGFEVDTGGETRVRQEVTNNGQNSNVEKEQHMISSLAVIQLPSEMNSEVTVEMNTSHCCQLPKTTLKRSVSHDADDPVPHIVCENKNSFSSSVMEITKMHALQRATSNASHVSSTARCRVRRTSSTASSISNFYAIAEPAGLSNAISSIPEAESIEDPESEAHVTSQESAPEQEDKKRLLSVAFFMVALTYIFVTNSNMLFMTVIMDFAHDRGVELDKAVYLLSGFATADIAGRLSCGWVADTGLLAKKTIVGLCCTIFGVVMQVTPLCTDYLGLMCACISIGYAIGNSVVLFAVLLADGVGVQRIPTAMGLMTFFSGLTAFGRPALIGKNDGHFDLNCMRKEWQLNT</sequence>
<dbReference type="SUPFAM" id="SSF103473">
    <property type="entry name" value="MFS general substrate transporter"/>
    <property type="match status" value="1"/>
</dbReference>
<evidence type="ECO:0000313" key="4">
    <source>
        <dbReference type="Proteomes" id="UP000821853"/>
    </source>
</evidence>
<dbReference type="InterPro" id="IPR011701">
    <property type="entry name" value="MFS"/>
</dbReference>
<proteinExistence type="predicted"/>
<dbReference type="AlphaFoldDB" id="A0A9J6GQF1"/>
<dbReference type="InterPro" id="IPR036259">
    <property type="entry name" value="MFS_trans_sf"/>
</dbReference>
<keyword evidence="2" id="KW-1133">Transmembrane helix</keyword>
<feature type="transmembrane region" description="Helical" evidence="2">
    <location>
        <begin position="124"/>
        <end position="144"/>
    </location>
</feature>
<dbReference type="Gene3D" id="1.20.1250.20">
    <property type="entry name" value="MFS general substrate transporter like domains"/>
    <property type="match status" value="2"/>
</dbReference>
<protein>
    <recommendedName>
        <fullName evidence="5">Monocarboxylate transporter</fullName>
    </recommendedName>
</protein>
<dbReference type="OrthoDB" id="2213137at2759"/>
<evidence type="ECO:0000256" key="1">
    <source>
        <dbReference type="SAM" id="MobiDB-lite"/>
    </source>
</evidence>
<dbReference type="GO" id="GO:0008028">
    <property type="term" value="F:monocarboxylic acid transmembrane transporter activity"/>
    <property type="evidence" value="ECO:0007669"/>
    <property type="project" value="TreeGrafter"/>
</dbReference>
<gene>
    <name evidence="3" type="ORF">HPB48_009731</name>
</gene>
<keyword evidence="4" id="KW-1185">Reference proteome</keyword>
<feature type="region of interest" description="Disordered" evidence="1">
    <location>
        <begin position="24"/>
        <end position="50"/>
    </location>
</feature>
<evidence type="ECO:0000256" key="2">
    <source>
        <dbReference type="SAM" id="Phobius"/>
    </source>
</evidence>
<name>A0A9J6GQF1_HAELO</name>
<accession>A0A9J6GQF1</accession>
<dbReference type="EMBL" id="JABSTR010000008">
    <property type="protein sequence ID" value="KAH9376823.1"/>
    <property type="molecule type" value="Genomic_DNA"/>
</dbReference>
<feature type="transmembrane region" description="Helical" evidence="2">
    <location>
        <begin position="183"/>
        <end position="202"/>
    </location>
</feature>
<feature type="transmembrane region" description="Helical" evidence="2">
    <location>
        <begin position="498"/>
        <end position="516"/>
    </location>
</feature>
<keyword evidence="2" id="KW-0472">Membrane</keyword>
<dbReference type="OMA" id="CLNEWFD"/>
<feature type="transmembrane region" description="Helical" evidence="2">
    <location>
        <begin position="458"/>
        <end position="478"/>
    </location>
</feature>
<feature type="transmembrane region" description="Helical" evidence="2">
    <location>
        <begin position="96"/>
        <end position="117"/>
    </location>
</feature>
<evidence type="ECO:0000313" key="3">
    <source>
        <dbReference type="EMBL" id="KAH9376823.1"/>
    </source>
</evidence>
<dbReference type="InterPro" id="IPR050327">
    <property type="entry name" value="Proton-linked_MCT"/>
</dbReference>
<dbReference type="Proteomes" id="UP000821853">
    <property type="component" value="Unassembled WGS sequence"/>
</dbReference>
<evidence type="ECO:0008006" key="5">
    <source>
        <dbReference type="Google" id="ProtNLM"/>
    </source>
</evidence>
<feature type="region of interest" description="Disordered" evidence="1">
    <location>
        <begin position="431"/>
        <end position="451"/>
    </location>
</feature>